<name>S2KPX5_LITA3</name>
<reference evidence="1 2" key="1">
    <citation type="journal article" date="2013" name="Genome Announc.">
        <title>Draft genome sequence of the moderately halophilic gammaproteobacterium Halomonas anticariensis FP35.</title>
        <authorList>
            <person name="Tahrioui A."/>
            <person name="Quesada E."/>
            <person name="Llamas I."/>
        </authorList>
    </citation>
    <scope>NUCLEOTIDE SEQUENCE [LARGE SCALE GENOMIC DNA]</scope>
    <source>
        <strain evidence="2">DSM 16096 / CECT 5854 / LMG 22089 / FP35</strain>
    </source>
</reference>
<organism evidence="1 2">
    <name type="scientific">Litchfieldella anticariensis (strain DSM 16096 / CECT 5854 / CIP 108499 / LMG 22089 / FP35)</name>
    <name type="common">Halomonas anticariensis</name>
    <dbReference type="NCBI Taxonomy" id="1121939"/>
    <lineage>
        <taxon>Bacteria</taxon>
        <taxon>Pseudomonadati</taxon>
        <taxon>Pseudomonadota</taxon>
        <taxon>Gammaproteobacteria</taxon>
        <taxon>Oceanospirillales</taxon>
        <taxon>Halomonadaceae</taxon>
        <taxon>Litchfieldella</taxon>
    </lineage>
</organism>
<dbReference type="AlphaFoldDB" id="S2KPX5"/>
<dbReference type="EMBL" id="ASTJ01000011">
    <property type="protein sequence ID" value="EPC04147.1"/>
    <property type="molecule type" value="Genomic_DNA"/>
</dbReference>
<evidence type="ECO:0000313" key="1">
    <source>
        <dbReference type="EMBL" id="EPC04147.1"/>
    </source>
</evidence>
<gene>
    <name evidence="1" type="ORF">L861_02210</name>
</gene>
<accession>S2KPX5</accession>
<proteinExistence type="predicted"/>
<dbReference type="PATRIC" id="fig|1121939.11.peg.413"/>
<protein>
    <submittedName>
        <fullName evidence="1">Uncharacterized protein</fullName>
    </submittedName>
</protein>
<sequence length="38" mass="4425">MSHQSALISENIEAYLQEHENKDLLRFITCGSDFHFLS</sequence>
<comment type="caution">
    <text evidence="1">The sequence shown here is derived from an EMBL/GenBank/DDBJ whole genome shotgun (WGS) entry which is preliminary data.</text>
</comment>
<keyword evidence="2" id="KW-1185">Reference proteome</keyword>
<evidence type="ECO:0000313" key="2">
    <source>
        <dbReference type="Proteomes" id="UP000014463"/>
    </source>
</evidence>
<dbReference type="eggNOG" id="COG2895">
    <property type="taxonomic scope" value="Bacteria"/>
</dbReference>
<dbReference type="Proteomes" id="UP000014463">
    <property type="component" value="Unassembled WGS sequence"/>
</dbReference>
<dbReference type="STRING" id="1121939.L861_02210"/>